<accession>A0ABN2R127</accession>
<keyword evidence="3" id="KW-1185">Reference proteome</keyword>
<dbReference type="InterPro" id="IPR024559">
    <property type="entry name" value="DUF3846"/>
</dbReference>
<sequence>MTEVRGLVLTPDGEIEEKLFPPTGHDLLKALYGAINCDAVQAVLLGHGAHVGTMYLDEEGKVEQQLAMPNEYATIVVSGVNHVVHEVYTGTAVFLGPPDSEGNDTSLSELAATYIRGLVAALKRTDAVREFRNGGSDA</sequence>
<comment type="caution">
    <text evidence="2">The sequence shown here is derived from an EMBL/GenBank/DDBJ whole genome shotgun (WGS) entry which is preliminary data.</text>
</comment>
<dbReference type="Proteomes" id="UP001501116">
    <property type="component" value="Unassembled WGS sequence"/>
</dbReference>
<evidence type="ECO:0000259" key="1">
    <source>
        <dbReference type="Pfam" id="PF12957"/>
    </source>
</evidence>
<gene>
    <name evidence="2" type="ORF">GCM10009754_35820</name>
</gene>
<evidence type="ECO:0000313" key="3">
    <source>
        <dbReference type="Proteomes" id="UP001501116"/>
    </source>
</evidence>
<feature type="domain" description="DUF3846" evidence="1">
    <location>
        <begin position="5"/>
        <end position="115"/>
    </location>
</feature>
<dbReference type="RefSeq" id="WP_344419444.1">
    <property type="nucleotide sequence ID" value="NZ_BAAANN010000013.1"/>
</dbReference>
<protein>
    <recommendedName>
        <fullName evidence="1">DUF3846 domain-containing protein</fullName>
    </recommendedName>
</protein>
<reference evidence="2 3" key="1">
    <citation type="journal article" date="2019" name="Int. J. Syst. Evol. Microbiol.">
        <title>The Global Catalogue of Microorganisms (GCM) 10K type strain sequencing project: providing services to taxonomists for standard genome sequencing and annotation.</title>
        <authorList>
            <consortium name="The Broad Institute Genomics Platform"/>
            <consortium name="The Broad Institute Genome Sequencing Center for Infectious Disease"/>
            <person name="Wu L."/>
            <person name="Ma J."/>
        </authorList>
    </citation>
    <scope>NUCLEOTIDE SEQUENCE [LARGE SCALE GENOMIC DNA]</scope>
    <source>
        <strain evidence="2 3">JCM 14545</strain>
    </source>
</reference>
<name>A0ABN2R127_9PSEU</name>
<evidence type="ECO:0000313" key="2">
    <source>
        <dbReference type="EMBL" id="GAA1961662.1"/>
    </source>
</evidence>
<dbReference type="EMBL" id="BAAANN010000013">
    <property type="protein sequence ID" value="GAA1961662.1"/>
    <property type="molecule type" value="Genomic_DNA"/>
</dbReference>
<organism evidence="2 3">
    <name type="scientific">Amycolatopsis minnesotensis</name>
    <dbReference type="NCBI Taxonomy" id="337894"/>
    <lineage>
        <taxon>Bacteria</taxon>
        <taxon>Bacillati</taxon>
        <taxon>Actinomycetota</taxon>
        <taxon>Actinomycetes</taxon>
        <taxon>Pseudonocardiales</taxon>
        <taxon>Pseudonocardiaceae</taxon>
        <taxon>Amycolatopsis</taxon>
    </lineage>
</organism>
<dbReference type="Pfam" id="PF12957">
    <property type="entry name" value="DUF3846"/>
    <property type="match status" value="1"/>
</dbReference>
<proteinExistence type="predicted"/>